<name>A0A7D9HJC4_PARCT</name>
<reference evidence="3" key="1">
    <citation type="submission" date="2020-04" db="EMBL/GenBank/DDBJ databases">
        <authorList>
            <person name="Alioto T."/>
            <person name="Alioto T."/>
            <person name="Gomez Garrido J."/>
        </authorList>
    </citation>
    <scope>NUCLEOTIDE SEQUENCE</scope>
    <source>
        <strain evidence="3">A484AB</strain>
    </source>
</reference>
<evidence type="ECO:0000313" key="3">
    <source>
        <dbReference type="EMBL" id="CAB3985953.1"/>
    </source>
</evidence>
<dbReference type="OrthoDB" id="5983955at2759"/>
<dbReference type="AlphaFoldDB" id="A0A7D9HJC4"/>
<keyword evidence="4" id="KW-1185">Reference proteome</keyword>
<feature type="coiled-coil region" evidence="1">
    <location>
        <begin position="131"/>
        <end position="193"/>
    </location>
</feature>
<keyword evidence="1" id="KW-0175">Coiled coil</keyword>
<feature type="region of interest" description="Disordered" evidence="2">
    <location>
        <begin position="720"/>
        <end position="745"/>
    </location>
</feature>
<feature type="compositionally biased region" description="Low complexity" evidence="2">
    <location>
        <begin position="728"/>
        <end position="739"/>
    </location>
</feature>
<protein>
    <submittedName>
        <fullName evidence="3">Uncharacterized protein</fullName>
    </submittedName>
</protein>
<feature type="compositionally biased region" description="Polar residues" evidence="2">
    <location>
        <begin position="265"/>
        <end position="276"/>
    </location>
</feature>
<dbReference type="EMBL" id="CACRXK020000944">
    <property type="protein sequence ID" value="CAB3985953.1"/>
    <property type="molecule type" value="Genomic_DNA"/>
</dbReference>
<evidence type="ECO:0000256" key="2">
    <source>
        <dbReference type="SAM" id="MobiDB-lite"/>
    </source>
</evidence>
<feature type="region of interest" description="Disordered" evidence="2">
    <location>
        <begin position="260"/>
        <end position="279"/>
    </location>
</feature>
<sequence>MLTEDLASVYYQYKEENGQVQKDESESLKPKIDALRKNFDMACAAFDCIADHDPEEGSAKRKLDMVMDRLLNIKSILNEETDPLDFRYRTYQNRLSEYEVTFGSLMNTLTIQIEDFKNEVLESIEDGLKSAMDVATENQELKVLLKREKEEVMHQQQSHNFAVTEKNTILATCRKLEEQLEEKNKQILQLQKEGTVTLWRREKTKLLDGIKTKEIDLSKQLEQTQAEATETKDRLQRRIVELTDQVKFLKLEKELGSKLGTGLSHQNGTSAPNVDDNSLKQDLYRKERALVMAEAELQKQQKYFIGFIHGLKRDFTIMLEREGKKPETYSRNNKAYMNMLNRLHIAAKEGVLSDLKAKVPVHYQGVNEESLKHPLGKRLTRSMSQLNREYFELQQSGVIYDPLLMKPSFTKWRDAKSANETPYSQRQTYGVHPILVDVATGTPLASQAIRFFPEWTEKDIKEMFEQFRKFDTNNDFHLDSEEGHTIKFHLYSLLKRRFLSSISAFECTHVNAMECGYARYVGGPCGGSQQSPHTRQCLRIADCSKDIRDYLRFLKVGDPSITSEASLLLARAGLFGPEENHGNITICPRHRDSHGIRWRCNRRNCVCPASWAVHGSAKAERPITKEQSEKLLNLTHVLVPVGSGICTRCRKRLTAESKRAEQSVEVETPVAYEGDVQESQDRPLTSECEDIHEQQECPQDVLDLCDSFLNLSIEERDLDHSASMFVPEEPTSSSTTSSDETVEETLTSRRTQLNCFLENCGVTSRIGPCKKTWAETSARTRRNHVEKARDAIVAMLDVVTPSDGALLWEALQSSALVDEALGIQKTSPAEEKYLLALAETYRNASGWDTRRQILSVMADIVPFACLQQYLPNVTEYRVKIARSHRLTFGRGLPRPPTKRARMKVDNSQLDHFLTFITSGHIVEDLPFGQKYLKFSTGEILETPNVIRSMIPERIVQQYQHYCEETAFTPFGRTTILNILSECSATVRKSLQGLDYIAANGSKAFDDLCAAVTRLHECGSISRESKDEWQSLLKSGKHYLKSDYKVLVSRSSTVADHCTTFALSEAKDKCFSSTCDHTHDDACPQCETLDNVLADIGDVFNNDAIAEDELVDLRYTCQKATQDAKSWKGHQLRSITQDESRLDVLRRLDQSSVLITNDWAMKFLPQKYRE</sequence>
<proteinExistence type="predicted"/>
<evidence type="ECO:0000313" key="4">
    <source>
        <dbReference type="Proteomes" id="UP001152795"/>
    </source>
</evidence>
<dbReference type="Proteomes" id="UP001152795">
    <property type="component" value="Unassembled WGS sequence"/>
</dbReference>
<gene>
    <name evidence="3" type="ORF">PACLA_8A043640</name>
</gene>
<accession>A0A7D9HJC4</accession>
<organism evidence="3 4">
    <name type="scientific">Paramuricea clavata</name>
    <name type="common">Red gorgonian</name>
    <name type="synonym">Violescent sea-whip</name>
    <dbReference type="NCBI Taxonomy" id="317549"/>
    <lineage>
        <taxon>Eukaryota</taxon>
        <taxon>Metazoa</taxon>
        <taxon>Cnidaria</taxon>
        <taxon>Anthozoa</taxon>
        <taxon>Octocorallia</taxon>
        <taxon>Malacalcyonacea</taxon>
        <taxon>Plexauridae</taxon>
        <taxon>Paramuricea</taxon>
    </lineage>
</organism>
<feature type="coiled-coil region" evidence="1">
    <location>
        <begin position="218"/>
        <end position="252"/>
    </location>
</feature>
<evidence type="ECO:0000256" key="1">
    <source>
        <dbReference type="SAM" id="Coils"/>
    </source>
</evidence>
<comment type="caution">
    <text evidence="3">The sequence shown here is derived from an EMBL/GenBank/DDBJ whole genome shotgun (WGS) entry which is preliminary data.</text>
</comment>